<evidence type="ECO:0000313" key="6">
    <source>
        <dbReference type="EMBL" id="NHM13183.1"/>
    </source>
</evidence>
<dbReference type="Gene3D" id="1.10.10.10">
    <property type="entry name" value="Winged helix-like DNA-binding domain superfamily/Winged helix DNA-binding domain"/>
    <property type="match status" value="1"/>
</dbReference>
<dbReference type="SUPFAM" id="SSF53850">
    <property type="entry name" value="Periplasmic binding protein-like II"/>
    <property type="match status" value="1"/>
</dbReference>
<dbReference type="InterPro" id="IPR050950">
    <property type="entry name" value="HTH-type_LysR_regulators"/>
</dbReference>
<proteinExistence type="inferred from homology"/>
<keyword evidence="4" id="KW-0804">Transcription</keyword>
<dbReference type="GO" id="GO:0005829">
    <property type="term" value="C:cytosol"/>
    <property type="evidence" value="ECO:0007669"/>
    <property type="project" value="TreeGrafter"/>
</dbReference>
<dbReference type="CDD" id="cd05466">
    <property type="entry name" value="PBP2_LTTR_substrate"/>
    <property type="match status" value="1"/>
</dbReference>
<protein>
    <submittedName>
        <fullName evidence="7">LysR family transcriptional regulator</fullName>
    </submittedName>
</protein>
<dbReference type="Gene3D" id="3.40.190.290">
    <property type="match status" value="1"/>
</dbReference>
<reference evidence="6 8" key="1">
    <citation type="submission" date="2019-11" db="EMBL/GenBank/DDBJ databases">
        <title>Eggerthellaceae novel genus isolated from the rectal contents of marmort.</title>
        <authorList>
            <person name="Zhang G."/>
        </authorList>
    </citation>
    <scope>NUCLEOTIDE SEQUENCE [LARGE SCALE GENOMIC DNA]</scope>
    <source>
        <strain evidence="6">Zg-886</strain>
        <strain evidence="8">zg-886</strain>
    </source>
</reference>
<reference evidence="7" key="2">
    <citation type="submission" date="2021-04" db="EMBL/GenBank/DDBJ databases">
        <title>Novel species in family Eggerthellaceae.</title>
        <authorList>
            <person name="Zhang G."/>
        </authorList>
    </citation>
    <scope>NUCLEOTIDE SEQUENCE</scope>
    <source>
        <strain evidence="7">Zg-886</strain>
    </source>
</reference>
<evidence type="ECO:0000313" key="8">
    <source>
        <dbReference type="Proteomes" id="UP000636394"/>
    </source>
</evidence>
<evidence type="ECO:0000313" key="9">
    <source>
        <dbReference type="Proteomes" id="UP000671910"/>
    </source>
</evidence>
<keyword evidence="2" id="KW-0805">Transcription regulation</keyword>
<evidence type="ECO:0000313" key="7">
    <source>
        <dbReference type="EMBL" id="QTU84724.1"/>
    </source>
</evidence>
<dbReference type="InterPro" id="IPR000847">
    <property type="entry name" value="LysR_HTH_N"/>
</dbReference>
<dbReference type="InterPro" id="IPR036388">
    <property type="entry name" value="WH-like_DNA-bd_sf"/>
</dbReference>
<dbReference type="PANTHER" id="PTHR30419">
    <property type="entry name" value="HTH-TYPE TRANSCRIPTIONAL REGULATOR YBHD"/>
    <property type="match status" value="1"/>
</dbReference>
<dbReference type="Pfam" id="PF00126">
    <property type="entry name" value="HTH_1"/>
    <property type="match status" value="1"/>
</dbReference>
<dbReference type="InterPro" id="IPR005119">
    <property type="entry name" value="LysR_subst-bd"/>
</dbReference>
<evidence type="ECO:0000256" key="4">
    <source>
        <dbReference type="ARBA" id="ARBA00023163"/>
    </source>
</evidence>
<dbReference type="EMBL" id="CP072829">
    <property type="protein sequence ID" value="QTU84724.1"/>
    <property type="molecule type" value="Genomic_DNA"/>
</dbReference>
<dbReference type="InterPro" id="IPR036390">
    <property type="entry name" value="WH_DNA-bd_sf"/>
</dbReference>
<sequence>MALESWKWLVQLTESGSFTRASEELQISQQTLSSRLAALERGLGCRLVVRTTPLALTRAGEVFLEYARKADSERTAMLRQLGDVAGGGSGVLKVGISNMRGQVLMPHVMTQFHRSLPGVSVRLLEGTNEELVRMTERGEVDLAVALFDSAHPGVTVRRIFREEVVCAVHPKLLAQTWDLPSDTACSLALARGLKGLRDLPFLLESIDDISGRIARIELRHAQIKAKGLVESNNMMTLLELCASAVGCVFCPTNLLDATEPMTGELLRVRLSDAARYDIGVGMPSDAGAWTPAQVFEDVLGALYGD</sequence>
<dbReference type="Pfam" id="PF03466">
    <property type="entry name" value="LysR_substrate"/>
    <property type="match status" value="1"/>
</dbReference>
<dbReference type="GO" id="GO:0003677">
    <property type="term" value="F:DNA binding"/>
    <property type="evidence" value="ECO:0007669"/>
    <property type="project" value="UniProtKB-KW"/>
</dbReference>
<keyword evidence="3" id="KW-0238">DNA-binding</keyword>
<gene>
    <name evidence="6" type="ORF">GMI68_00070</name>
    <name evidence="7" type="ORF">J7S26_02030</name>
</gene>
<feature type="domain" description="HTH lysR-type" evidence="5">
    <location>
        <begin position="1"/>
        <end position="57"/>
    </location>
</feature>
<dbReference type="Proteomes" id="UP000636394">
    <property type="component" value="Unassembled WGS sequence"/>
</dbReference>
<dbReference type="Proteomes" id="UP000671910">
    <property type="component" value="Chromosome"/>
</dbReference>
<dbReference type="AlphaFoldDB" id="A0A9E6MRN8"/>
<accession>A0A9E6MRN8</accession>
<organism evidence="7 9">
    <name type="scientific">Xiamenia xianingshaonis</name>
    <dbReference type="NCBI Taxonomy" id="2682776"/>
    <lineage>
        <taxon>Bacteria</taxon>
        <taxon>Bacillati</taxon>
        <taxon>Actinomycetota</taxon>
        <taxon>Coriobacteriia</taxon>
        <taxon>Eggerthellales</taxon>
        <taxon>Eggerthellaceae</taxon>
        <taxon>Xiamenia</taxon>
    </lineage>
</organism>
<dbReference type="KEGG" id="ebz:J7S26_02030"/>
<evidence type="ECO:0000256" key="2">
    <source>
        <dbReference type="ARBA" id="ARBA00023015"/>
    </source>
</evidence>
<dbReference type="PRINTS" id="PR00039">
    <property type="entry name" value="HTHLYSR"/>
</dbReference>
<evidence type="ECO:0000256" key="3">
    <source>
        <dbReference type="ARBA" id="ARBA00023125"/>
    </source>
</evidence>
<dbReference type="PROSITE" id="PS50931">
    <property type="entry name" value="HTH_LYSR"/>
    <property type="match status" value="1"/>
</dbReference>
<dbReference type="EMBL" id="WPCR01000001">
    <property type="protein sequence ID" value="NHM13183.1"/>
    <property type="molecule type" value="Genomic_DNA"/>
</dbReference>
<dbReference type="GO" id="GO:0003700">
    <property type="term" value="F:DNA-binding transcription factor activity"/>
    <property type="evidence" value="ECO:0007669"/>
    <property type="project" value="InterPro"/>
</dbReference>
<dbReference type="RefSeq" id="WP_166337989.1">
    <property type="nucleotide sequence ID" value="NZ_CP072829.1"/>
</dbReference>
<dbReference type="SUPFAM" id="SSF46785">
    <property type="entry name" value="Winged helix' DNA-binding domain"/>
    <property type="match status" value="1"/>
</dbReference>
<name>A0A9E6MRN8_9ACTN</name>
<comment type="similarity">
    <text evidence="1">Belongs to the LysR transcriptional regulatory family.</text>
</comment>
<evidence type="ECO:0000259" key="5">
    <source>
        <dbReference type="PROSITE" id="PS50931"/>
    </source>
</evidence>
<keyword evidence="8" id="KW-1185">Reference proteome</keyword>
<evidence type="ECO:0000256" key="1">
    <source>
        <dbReference type="ARBA" id="ARBA00009437"/>
    </source>
</evidence>